<feature type="region of interest" description="Disordered" evidence="1">
    <location>
        <begin position="8"/>
        <end position="33"/>
    </location>
</feature>
<accession>A0A6M3ZRK1</accession>
<name>A0A6M3ZRK1_9BURK</name>
<evidence type="ECO:0000313" key="2">
    <source>
        <dbReference type="EMBL" id="QJQ01229.1"/>
    </source>
</evidence>
<proteinExistence type="predicted"/>
<evidence type="ECO:0000256" key="1">
    <source>
        <dbReference type="SAM" id="MobiDB-lite"/>
    </source>
</evidence>
<evidence type="ECO:0000313" key="3">
    <source>
        <dbReference type="Proteomes" id="UP000501648"/>
    </source>
</evidence>
<feature type="compositionally biased region" description="Basic and acidic residues" evidence="1">
    <location>
        <begin position="9"/>
        <end position="28"/>
    </location>
</feature>
<sequence length="114" mass="12289">MEGCLVLLDGREQGHSGEGDSQPEDRLGSADATPNFDTEALLDLLPVQAHSGVFEVMLPNGETLAVLTDLRDSLASFLLAAGSDRLRETLLGKRMELEKGLARRMGRSVRLAVL</sequence>
<protein>
    <submittedName>
        <fullName evidence="2">Uncharacterized protein</fullName>
    </submittedName>
</protein>
<dbReference type="RefSeq" id="WP_017453233.1">
    <property type="nucleotide sequence ID" value="NZ_CP008956.1"/>
</dbReference>
<dbReference type="Proteomes" id="UP000501648">
    <property type="component" value="Chromosome"/>
</dbReference>
<organism evidence="2 3">
    <name type="scientific">Herbaspirillum rubrisubalbicans Os34</name>
    <dbReference type="NCBI Taxonomy" id="1235827"/>
    <lineage>
        <taxon>Bacteria</taxon>
        <taxon>Pseudomonadati</taxon>
        <taxon>Pseudomonadota</taxon>
        <taxon>Betaproteobacteria</taxon>
        <taxon>Burkholderiales</taxon>
        <taxon>Oxalobacteraceae</taxon>
        <taxon>Herbaspirillum</taxon>
    </lineage>
</organism>
<dbReference type="EMBL" id="CP008956">
    <property type="protein sequence ID" value="QJQ01229.1"/>
    <property type="molecule type" value="Genomic_DNA"/>
</dbReference>
<gene>
    <name evidence="2" type="ORF">C798_13580</name>
</gene>
<reference evidence="2 3" key="1">
    <citation type="journal article" date="2012" name="J. Bacteriol.">
        <title>Genome sequence of the pathogenic Herbaspirillum seropedicae strain Os34, isolated from rice roots.</title>
        <authorList>
            <person name="Ye W."/>
            <person name="Ye S."/>
            <person name="Liu J."/>
            <person name="Chang S."/>
            <person name="Chen M."/>
            <person name="Zhu B."/>
            <person name="Guo L."/>
            <person name="An Q."/>
        </authorList>
    </citation>
    <scope>NUCLEOTIDE SEQUENCE [LARGE SCALE GENOMIC DNA]</scope>
    <source>
        <strain evidence="2 3">Os34</strain>
    </source>
</reference>
<dbReference type="AlphaFoldDB" id="A0A6M3ZRK1"/>